<dbReference type="SMART" id="SM00332">
    <property type="entry name" value="PP2Cc"/>
    <property type="match status" value="1"/>
</dbReference>
<dbReference type="PANTHER" id="PTHR47992">
    <property type="entry name" value="PROTEIN PHOSPHATASE"/>
    <property type="match status" value="1"/>
</dbReference>
<organism evidence="2 3">
    <name type="scientific">Effrenium voratum</name>
    <dbReference type="NCBI Taxonomy" id="2562239"/>
    <lineage>
        <taxon>Eukaryota</taxon>
        <taxon>Sar</taxon>
        <taxon>Alveolata</taxon>
        <taxon>Dinophyceae</taxon>
        <taxon>Suessiales</taxon>
        <taxon>Symbiodiniaceae</taxon>
        <taxon>Effrenium</taxon>
    </lineage>
</organism>
<dbReference type="InterPro" id="IPR036457">
    <property type="entry name" value="PPM-type-like_dom_sf"/>
</dbReference>
<accession>A0AA36N6B2</accession>
<dbReference type="SUPFAM" id="SSF81606">
    <property type="entry name" value="PP2C-like"/>
    <property type="match status" value="1"/>
</dbReference>
<dbReference type="InterPro" id="IPR001932">
    <property type="entry name" value="PPM-type_phosphatase-like_dom"/>
</dbReference>
<proteinExistence type="predicted"/>
<protein>
    <recommendedName>
        <fullName evidence="1">PPM-type phosphatase domain-containing protein</fullName>
    </recommendedName>
</protein>
<dbReference type="PROSITE" id="PS51746">
    <property type="entry name" value="PPM_2"/>
    <property type="match status" value="1"/>
</dbReference>
<reference evidence="2" key="1">
    <citation type="submission" date="2023-08" db="EMBL/GenBank/DDBJ databases">
        <authorList>
            <person name="Chen Y."/>
            <person name="Shah S."/>
            <person name="Dougan E. K."/>
            <person name="Thang M."/>
            <person name="Chan C."/>
        </authorList>
    </citation>
    <scope>NUCLEOTIDE SEQUENCE</scope>
</reference>
<gene>
    <name evidence="2" type="ORF">EVOR1521_LOCUS23766</name>
</gene>
<dbReference type="InterPro" id="IPR015655">
    <property type="entry name" value="PP2C"/>
</dbReference>
<feature type="domain" description="PPM-type phosphatase" evidence="1">
    <location>
        <begin position="1"/>
        <end position="167"/>
    </location>
</feature>
<dbReference type="Proteomes" id="UP001178507">
    <property type="component" value="Unassembled WGS sequence"/>
</dbReference>
<dbReference type="AlphaFoldDB" id="A0AA36N6B2"/>
<evidence type="ECO:0000313" key="3">
    <source>
        <dbReference type="Proteomes" id="UP001178507"/>
    </source>
</evidence>
<dbReference type="EMBL" id="CAUJNA010003371">
    <property type="protein sequence ID" value="CAJ1400430.1"/>
    <property type="molecule type" value="Genomic_DNA"/>
</dbReference>
<dbReference type="Pfam" id="PF00481">
    <property type="entry name" value="PP2C"/>
    <property type="match status" value="1"/>
</dbReference>
<dbReference type="Gene3D" id="3.60.40.10">
    <property type="entry name" value="PPM-type phosphatase domain"/>
    <property type="match status" value="1"/>
</dbReference>
<evidence type="ECO:0000259" key="1">
    <source>
        <dbReference type="PROSITE" id="PS51746"/>
    </source>
</evidence>
<name>A0AA36N6B2_9DINO</name>
<evidence type="ECO:0000313" key="2">
    <source>
        <dbReference type="EMBL" id="CAJ1400430.1"/>
    </source>
</evidence>
<sequence>MERVLYTGHVGDARAVLCRKGLAVRLTGVSDHKATDVEEARRVVEAGGTIYHERVNGMLAISRAFGDFQLKAPTWPNDIVSNVPEVSATLLCEGDIFVIMACDGLWDVIEDQDAVNLVIEGMQQFGGLLGEDNGQHPMLGQVVARLLVEEALARGTSDNVTCVVVFP</sequence>
<dbReference type="GO" id="GO:0004722">
    <property type="term" value="F:protein serine/threonine phosphatase activity"/>
    <property type="evidence" value="ECO:0007669"/>
    <property type="project" value="InterPro"/>
</dbReference>
<keyword evidence="3" id="KW-1185">Reference proteome</keyword>
<comment type="caution">
    <text evidence="2">The sequence shown here is derived from an EMBL/GenBank/DDBJ whole genome shotgun (WGS) entry which is preliminary data.</text>
</comment>
<dbReference type="CDD" id="cd00143">
    <property type="entry name" value="PP2Cc"/>
    <property type="match status" value="1"/>
</dbReference>